<dbReference type="InterPro" id="IPR001107">
    <property type="entry name" value="Band_7"/>
</dbReference>
<proteinExistence type="predicted"/>
<sequence>MCNHKQRKITLTQTAIYNIFKDRKVQGHEINKRYLTDCKIGPDFEFKVFPADSHDVNLYNIKAFTSDKLEVKVSVSFQYFLRSYELADLHNKFNMDYEDVMRSKAIDALKGAIPVYNTREVVKLRKEIEEVIYKAIRERLGGICCAPQEYCKSWKFACPLNCKSRDICNDEDKGVYVDVKYFQLGSIRIPHTVEERFLRQLVLQEETDREKLLQGAQIVRKQTDFEVRVIKNKALELSEEAESTSRLLHVTAAANYTSEVEGARSIGLTKLYNNLGITKQEHKNSFDYLRTLRGMDNIWLTVDYQQKIMGNLGSR</sequence>
<dbReference type="Proteomes" id="UP000683360">
    <property type="component" value="Unassembled WGS sequence"/>
</dbReference>
<keyword evidence="3" id="KW-1185">Reference proteome</keyword>
<name>A0A8S3U8T6_MYTED</name>
<evidence type="ECO:0000313" key="2">
    <source>
        <dbReference type="EMBL" id="CAG2238611.1"/>
    </source>
</evidence>
<dbReference type="EMBL" id="CAJPWZ010002460">
    <property type="protein sequence ID" value="CAG2238611.1"/>
    <property type="molecule type" value="Genomic_DNA"/>
</dbReference>
<reference evidence="2" key="1">
    <citation type="submission" date="2021-03" db="EMBL/GenBank/DDBJ databases">
        <authorList>
            <person name="Bekaert M."/>
        </authorList>
    </citation>
    <scope>NUCLEOTIDE SEQUENCE</scope>
</reference>
<feature type="domain" description="Band 7" evidence="1">
    <location>
        <begin position="46"/>
        <end position="209"/>
    </location>
</feature>
<evidence type="ECO:0000259" key="1">
    <source>
        <dbReference type="Pfam" id="PF01145"/>
    </source>
</evidence>
<gene>
    <name evidence="2" type="ORF">MEDL_51009</name>
</gene>
<protein>
    <recommendedName>
        <fullName evidence="1">Band 7 domain-containing protein</fullName>
    </recommendedName>
</protein>
<dbReference type="OrthoDB" id="5986675at2759"/>
<dbReference type="Pfam" id="PF01145">
    <property type="entry name" value="Band_7"/>
    <property type="match status" value="1"/>
</dbReference>
<comment type="caution">
    <text evidence="2">The sequence shown here is derived from an EMBL/GenBank/DDBJ whole genome shotgun (WGS) entry which is preliminary data.</text>
</comment>
<evidence type="ECO:0000313" key="3">
    <source>
        <dbReference type="Proteomes" id="UP000683360"/>
    </source>
</evidence>
<organism evidence="2 3">
    <name type="scientific">Mytilus edulis</name>
    <name type="common">Blue mussel</name>
    <dbReference type="NCBI Taxonomy" id="6550"/>
    <lineage>
        <taxon>Eukaryota</taxon>
        <taxon>Metazoa</taxon>
        <taxon>Spiralia</taxon>
        <taxon>Lophotrochozoa</taxon>
        <taxon>Mollusca</taxon>
        <taxon>Bivalvia</taxon>
        <taxon>Autobranchia</taxon>
        <taxon>Pteriomorphia</taxon>
        <taxon>Mytilida</taxon>
        <taxon>Mytiloidea</taxon>
        <taxon>Mytilidae</taxon>
        <taxon>Mytilinae</taxon>
        <taxon>Mytilus</taxon>
    </lineage>
</organism>
<accession>A0A8S3U8T6</accession>
<dbReference type="AlphaFoldDB" id="A0A8S3U8T6"/>